<evidence type="ECO:0000256" key="2">
    <source>
        <dbReference type="ARBA" id="ARBA00012438"/>
    </source>
</evidence>
<reference evidence="13" key="1">
    <citation type="journal article" date="2019" name="Int. J. Syst. Evol. Microbiol.">
        <title>The Global Catalogue of Microorganisms (GCM) 10K type strain sequencing project: providing services to taxonomists for standard genome sequencing and annotation.</title>
        <authorList>
            <consortium name="The Broad Institute Genomics Platform"/>
            <consortium name="The Broad Institute Genome Sequencing Center for Infectious Disease"/>
            <person name="Wu L."/>
            <person name="Ma J."/>
        </authorList>
    </citation>
    <scope>NUCLEOTIDE SEQUENCE [LARGE SCALE GENOMIC DNA]</scope>
    <source>
        <strain evidence="13">JCM 13250</strain>
    </source>
</reference>
<dbReference type="RefSeq" id="WP_344127549.1">
    <property type="nucleotide sequence ID" value="NZ_BAAALT010000034.1"/>
</dbReference>
<evidence type="ECO:0000256" key="4">
    <source>
        <dbReference type="ARBA" id="ARBA00022679"/>
    </source>
</evidence>
<comment type="catalytic activity">
    <reaction evidence="1">
        <text>ATP + protein L-histidine = ADP + protein N-phospho-L-histidine.</text>
        <dbReference type="EC" id="2.7.13.3"/>
    </reaction>
</comment>
<keyword evidence="8" id="KW-0902">Two-component regulatory system</keyword>
<keyword evidence="4" id="KW-0808">Transferase</keyword>
<feature type="transmembrane region" description="Helical" evidence="9">
    <location>
        <begin position="119"/>
        <end position="148"/>
    </location>
</feature>
<dbReference type="PANTHER" id="PTHR24421">
    <property type="entry name" value="NITRATE/NITRITE SENSOR PROTEIN NARX-RELATED"/>
    <property type="match status" value="1"/>
</dbReference>
<evidence type="ECO:0000259" key="11">
    <source>
        <dbReference type="Pfam" id="PF13796"/>
    </source>
</evidence>
<keyword evidence="7" id="KW-0067">ATP-binding</keyword>
<evidence type="ECO:0000256" key="7">
    <source>
        <dbReference type="ARBA" id="ARBA00022840"/>
    </source>
</evidence>
<evidence type="ECO:0000256" key="3">
    <source>
        <dbReference type="ARBA" id="ARBA00022553"/>
    </source>
</evidence>
<evidence type="ECO:0000256" key="9">
    <source>
        <dbReference type="SAM" id="Phobius"/>
    </source>
</evidence>
<feature type="domain" description="Signal transduction histidine kinase subgroup 3 dimerisation and phosphoacceptor" evidence="10">
    <location>
        <begin position="223"/>
        <end position="289"/>
    </location>
</feature>
<dbReference type="Gene3D" id="1.20.5.1930">
    <property type="match status" value="1"/>
</dbReference>
<dbReference type="Pfam" id="PF13796">
    <property type="entry name" value="Sensor"/>
    <property type="match status" value="1"/>
</dbReference>
<proteinExistence type="predicted"/>
<keyword evidence="9" id="KW-1133">Transmembrane helix</keyword>
<evidence type="ECO:0000313" key="13">
    <source>
        <dbReference type="Proteomes" id="UP001500218"/>
    </source>
</evidence>
<dbReference type="Gene3D" id="3.30.565.10">
    <property type="entry name" value="Histidine kinase-like ATPase, C-terminal domain"/>
    <property type="match status" value="1"/>
</dbReference>
<gene>
    <name evidence="12" type="ORF">GCM10009682_14210</name>
</gene>
<dbReference type="Proteomes" id="UP001500218">
    <property type="component" value="Unassembled WGS sequence"/>
</dbReference>
<feature type="transmembrane region" description="Helical" evidence="9">
    <location>
        <begin position="160"/>
        <end position="180"/>
    </location>
</feature>
<evidence type="ECO:0000313" key="12">
    <source>
        <dbReference type="EMBL" id="GAA1793507.1"/>
    </source>
</evidence>
<keyword evidence="9" id="KW-0472">Membrane</keyword>
<feature type="transmembrane region" description="Helical" evidence="9">
    <location>
        <begin position="51"/>
        <end position="75"/>
    </location>
</feature>
<dbReference type="EMBL" id="BAAALT010000034">
    <property type="protein sequence ID" value="GAA1793507.1"/>
    <property type="molecule type" value="Genomic_DNA"/>
</dbReference>
<accession>A0ABP4XUG5</accession>
<keyword evidence="13" id="KW-1185">Reference proteome</keyword>
<evidence type="ECO:0000256" key="5">
    <source>
        <dbReference type="ARBA" id="ARBA00022741"/>
    </source>
</evidence>
<dbReference type="InterPro" id="IPR036890">
    <property type="entry name" value="HATPase_C_sf"/>
</dbReference>
<comment type="caution">
    <text evidence="12">The sequence shown here is derived from an EMBL/GenBank/DDBJ whole genome shotgun (WGS) entry which is preliminary data.</text>
</comment>
<dbReference type="GO" id="GO:0016301">
    <property type="term" value="F:kinase activity"/>
    <property type="evidence" value="ECO:0007669"/>
    <property type="project" value="UniProtKB-KW"/>
</dbReference>
<evidence type="ECO:0000256" key="6">
    <source>
        <dbReference type="ARBA" id="ARBA00022777"/>
    </source>
</evidence>
<evidence type="ECO:0000256" key="8">
    <source>
        <dbReference type="ARBA" id="ARBA00023012"/>
    </source>
</evidence>
<dbReference type="Pfam" id="PF07730">
    <property type="entry name" value="HisKA_3"/>
    <property type="match status" value="1"/>
</dbReference>
<sequence length="410" mass="43886">MRPRSAWQAITLRPLRFLASSWPWRSLLYLLCGIALGAATAATLFALFVGGVLLLFVLIGLVAFVAIALSGIVFARFERWRLRLVDMDPAEDPHRRPPRRGLRPWLLTRLREQATWREFGYTVVSLVALCWIDAGMVAAVLGIPVALAATPLYGPDMDPLAGAVFVVVGLALLPFAAYPITAWAGARAALTRAVLSPRDTELGAQLTEVTRSRARLADAFGAERQRIERDLHDGAQQRLVSLTMALGLARLDLPPDSPAAEQVALAHEQAKLALAELRELIRGVHPQVLTDRGLAAAVRDLAGRSVVPVDVDIELPHRLPAAVELTAYFVAAEALANVAKHSGADRARVRGRLHGDIYLQDVFDNGVGGADADAGTGLTGLGDRVDAAGGRLLISSPPGGPTLVRAELPC</sequence>
<protein>
    <recommendedName>
        <fullName evidence="2">histidine kinase</fullName>
        <ecNumber evidence="2">2.7.13.3</ecNumber>
    </recommendedName>
</protein>
<organism evidence="12 13">
    <name type="scientific">Luedemannella flava</name>
    <dbReference type="NCBI Taxonomy" id="349316"/>
    <lineage>
        <taxon>Bacteria</taxon>
        <taxon>Bacillati</taxon>
        <taxon>Actinomycetota</taxon>
        <taxon>Actinomycetes</taxon>
        <taxon>Micromonosporales</taxon>
        <taxon>Micromonosporaceae</taxon>
        <taxon>Luedemannella</taxon>
    </lineage>
</organism>
<name>A0ABP4XUG5_9ACTN</name>
<keyword evidence="3" id="KW-0597">Phosphoprotein</keyword>
<dbReference type="InterPro" id="IPR011712">
    <property type="entry name" value="Sig_transdc_His_kin_sub3_dim/P"/>
</dbReference>
<evidence type="ECO:0000259" key="10">
    <source>
        <dbReference type="Pfam" id="PF07730"/>
    </source>
</evidence>
<dbReference type="InterPro" id="IPR050482">
    <property type="entry name" value="Sensor_HK_TwoCompSys"/>
</dbReference>
<dbReference type="InterPro" id="IPR025828">
    <property type="entry name" value="Put_sensor_dom"/>
</dbReference>
<dbReference type="SUPFAM" id="SSF55874">
    <property type="entry name" value="ATPase domain of HSP90 chaperone/DNA topoisomerase II/histidine kinase"/>
    <property type="match status" value="1"/>
</dbReference>
<feature type="domain" description="Putative sensor" evidence="11">
    <location>
        <begin position="29"/>
        <end position="195"/>
    </location>
</feature>
<keyword evidence="5" id="KW-0547">Nucleotide-binding</keyword>
<dbReference type="CDD" id="cd16917">
    <property type="entry name" value="HATPase_UhpB-NarQ-NarX-like"/>
    <property type="match status" value="1"/>
</dbReference>
<evidence type="ECO:0000256" key="1">
    <source>
        <dbReference type="ARBA" id="ARBA00000085"/>
    </source>
</evidence>
<keyword evidence="9" id="KW-0812">Transmembrane</keyword>
<dbReference type="EC" id="2.7.13.3" evidence="2"/>
<keyword evidence="6 12" id="KW-0418">Kinase</keyword>
<dbReference type="PANTHER" id="PTHR24421:SF10">
    <property type="entry name" value="NITRATE_NITRITE SENSOR PROTEIN NARQ"/>
    <property type="match status" value="1"/>
</dbReference>